<dbReference type="UniPathway" id="UPA00359">
    <property type="reaction ID" value="UER00478"/>
</dbReference>
<evidence type="ECO:0000256" key="8">
    <source>
        <dbReference type="ARBA" id="ARBA00022801"/>
    </source>
</evidence>
<dbReference type="GO" id="GO:0009245">
    <property type="term" value="P:lipid A biosynthetic process"/>
    <property type="evidence" value="ECO:0007669"/>
    <property type="project" value="UniProtKB-KW"/>
</dbReference>
<keyword evidence="8" id="KW-0378">Hydrolase</keyword>
<dbReference type="GO" id="GO:0016020">
    <property type="term" value="C:membrane"/>
    <property type="evidence" value="ECO:0007669"/>
    <property type="project" value="GOC"/>
</dbReference>
<protein>
    <recommendedName>
        <fullName evidence="4">UDP-3-O-acyl-N-acetylglucosamine deacetylase</fullName>
        <ecNumber evidence="4">3.5.1.108</ecNumber>
    </recommendedName>
</protein>
<evidence type="ECO:0000256" key="10">
    <source>
        <dbReference type="ARBA" id="ARBA00023098"/>
    </source>
</evidence>
<sequence>MTIDKKITITGWTRTGDYVKLRIHPAPAGTGIIINSIPALIQYARAQNHTTTLYRQKTTIHLVEHLLAACYALRITDLFVQLTPTHKLTFELPFCDGSSLLFTRRLLAATRNSNLTNSTTHKPITSLKSPVAIRTAHRLILAIPAPCLKINCLINYRHTGEQFYSAKITPARFLKQLAPARTFGKLKNSRTHQLLRLPFRLKKFGNYLFPARPRFTFEPCRHKLLDLLGDLALLGKPLHAEIFAYNPSHQLNLKFVQELKRRTDDQTN</sequence>
<dbReference type="SUPFAM" id="SSF54211">
    <property type="entry name" value="Ribosomal protein S5 domain 2-like"/>
    <property type="match status" value="2"/>
</dbReference>
<keyword evidence="10" id="KW-0443">Lipid metabolism</keyword>
<evidence type="ECO:0000256" key="7">
    <source>
        <dbReference type="ARBA" id="ARBA00022723"/>
    </source>
</evidence>
<comment type="caution">
    <text evidence="12">The sequence shown here is derived from an EMBL/GenBank/DDBJ whole genome shotgun (WGS) entry which is preliminary data.</text>
</comment>
<organism evidence="12">
    <name type="scientific">candidate division WOR-3 bacterium</name>
    <dbReference type="NCBI Taxonomy" id="2052148"/>
    <lineage>
        <taxon>Bacteria</taxon>
        <taxon>Bacteria division WOR-3</taxon>
    </lineage>
</organism>
<dbReference type="PANTHER" id="PTHR33694">
    <property type="entry name" value="UDP-3-O-ACYL-N-ACETYLGLUCOSAMINE DEACETYLASE 1, MITOCHONDRIAL-RELATED"/>
    <property type="match status" value="1"/>
</dbReference>
<dbReference type="Gene3D" id="3.30.230.20">
    <property type="entry name" value="lpxc deacetylase, domain 1"/>
    <property type="match status" value="1"/>
</dbReference>
<evidence type="ECO:0000256" key="2">
    <source>
        <dbReference type="ARBA" id="ARBA00002923"/>
    </source>
</evidence>
<dbReference type="InterPro" id="IPR020568">
    <property type="entry name" value="Ribosomal_Su5_D2-typ_SF"/>
</dbReference>
<comment type="function">
    <text evidence="2">Catalyzes the hydrolysis of UDP-3-O-myristoyl-N-acetylglucosamine to form UDP-3-O-myristoylglucosamine and acetate, the committed step in lipid A biosynthesis.</text>
</comment>
<keyword evidence="7" id="KW-0479">Metal-binding</keyword>
<keyword evidence="9" id="KW-0862">Zinc</keyword>
<dbReference type="InterPro" id="IPR004463">
    <property type="entry name" value="UDP-acyl_GlcNac_deAcase"/>
</dbReference>
<name>A0A7V3UZH4_UNCW3</name>
<accession>A0A7V3UZH4</accession>
<reference evidence="12" key="1">
    <citation type="journal article" date="2020" name="mSystems">
        <title>Genome- and Community-Level Interaction Insights into Carbon Utilization and Element Cycling Functions of Hydrothermarchaeota in Hydrothermal Sediment.</title>
        <authorList>
            <person name="Zhou Z."/>
            <person name="Liu Y."/>
            <person name="Xu W."/>
            <person name="Pan J."/>
            <person name="Luo Z.H."/>
            <person name="Li M."/>
        </authorList>
    </citation>
    <scope>NUCLEOTIDE SEQUENCE [LARGE SCALE GENOMIC DNA]</scope>
    <source>
        <strain evidence="12">SpSt-914</strain>
    </source>
</reference>
<evidence type="ECO:0000256" key="11">
    <source>
        <dbReference type="ARBA" id="ARBA00024535"/>
    </source>
</evidence>
<evidence type="ECO:0000256" key="5">
    <source>
        <dbReference type="ARBA" id="ARBA00022516"/>
    </source>
</evidence>
<dbReference type="AlphaFoldDB" id="A0A7V3UZH4"/>
<comment type="pathway">
    <text evidence="3">Glycolipid biosynthesis; lipid IV(A) biosynthesis; lipid IV(A) from (3R)-3-hydroxytetradecanoyl-[acyl-carrier-protein] and UDP-N-acetyl-alpha-D-glucosamine: step 2/6.</text>
</comment>
<evidence type="ECO:0000256" key="9">
    <source>
        <dbReference type="ARBA" id="ARBA00022833"/>
    </source>
</evidence>
<comment type="catalytic activity">
    <reaction evidence="11">
        <text>a UDP-3-O-[(3R)-3-hydroxyacyl]-N-acetyl-alpha-D-glucosamine + H2O = a UDP-3-O-[(3R)-3-hydroxyacyl]-alpha-D-glucosamine + acetate</text>
        <dbReference type="Rhea" id="RHEA:67816"/>
        <dbReference type="ChEBI" id="CHEBI:15377"/>
        <dbReference type="ChEBI" id="CHEBI:30089"/>
        <dbReference type="ChEBI" id="CHEBI:137740"/>
        <dbReference type="ChEBI" id="CHEBI:173225"/>
        <dbReference type="EC" id="3.5.1.108"/>
    </reaction>
</comment>
<dbReference type="GO" id="GO:0046872">
    <property type="term" value="F:metal ion binding"/>
    <property type="evidence" value="ECO:0007669"/>
    <property type="project" value="UniProtKB-KW"/>
</dbReference>
<evidence type="ECO:0000256" key="6">
    <source>
        <dbReference type="ARBA" id="ARBA00022556"/>
    </source>
</evidence>
<dbReference type="InterPro" id="IPR015870">
    <property type="entry name" value="UDP-acyl_N-AcGlcN_deAcase_N"/>
</dbReference>
<gene>
    <name evidence="12" type="ORF">ENX16_03520</name>
</gene>
<evidence type="ECO:0000313" key="12">
    <source>
        <dbReference type="EMBL" id="HGD13129.1"/>
    </source>
</evidence>
<evidence type="ECO:0000256" key="3">
    <source>
        <dbReference type="ARBA" id="ARBA00005002"/>
    </source>
</evidence>
<comment type="cofactor">
    <cofactor evidence="1">
        <name>Zn(2+)</name>
        <dbReference type="ChEBI" id="CHEBI:29105"/>
    </cofactor>
</comment>
<dbReference type="InterPro" id="IPR011334">
    <property type="entry name" value="UDP-acyl_GlcNac_deAcase_C"/>
</dbReference>
<dbReference type="GO" id="GO:0103117">
    <property type="term" value="F:UDP-3-O-acyl-N-acetylglucosamine deacetylase activity"/>
    <property type="evidence" value="ECO:0007669"/>
    <property type="project" value="UniProtKB-EC"/>
</dbReference>
<evidence type="ECO:0000256" key="1">
    <source>
        <dbReference type="ARBA" id="ARBA00001947"/>
    </source>
</evidence>
<dbReference type="Pfam" id="PF03331">
    <property type="entry name" value="LpxC"/>
    <property type="match status" value="1"/>
</dbReference>
<evidence type="ECO:0000256" key="4">
    <source>
        <dbReference type="ARBA" id="ARBA00012745"/>
    </source>
</evidence>
<proteinExistence type="predicted"/>
<dbReference type="Gene3D" id="3.30.1700.10">
    <property type="entry name" value="lpxc deacetylase, domain 2"/>
    <property type="match status" value="1"/>
</dbReference>
<keyword evidence="6" id="KW-0441">Lipid A biosynthesis</keyword>
<dbReference type="EC" id="3.5.1.108" evidence="4"/>
<dbReference type="EMBL" id="DTMZ01000077">
    <property type="protein sequence ID" value="HGD13129.1"/>
    <property type="molecule type" value="Genomic_DNA"/>
</dbReference>
<keyword evidence="5" id="KW-0444">Lipid biosynthesis</keyword>
<dbReference type="PANTHER" id="PTHR33694:SF1">
    <property type="entry name" value="UDP-3-O-ACYL-N-ACETYLGLUCOSAMINE DEACETYLASE 1, MITOCHONDRIAL-RELATED"/>
    <property type="match status" value="1"/>
</dbReference>